<dbReference type="Pfam" id="PF01522">
    <property type="entry name" value="Polysacc_deac_1"/>
    <property type="match status" value="1"/>
</dbReference>
<dbReference type="PANTHER" id="PTHR10587">
    <property type="entry name" value="GLYCOSYL TRANSFERASE-RELATED"/>
    <property type="match status" value="1"/>
</dbReference>
<proteinExistence type="predicted"/>
<dbReference type="CDD" id="cd10917">
    <property type="entry name" value="CE4_NodB_like_6s_7s"/>
    <property type="match status" value="1"/>
</dbReference>
<dbReference type="InterPro" id="IPR050248">
    <property type="entry name" value="Polysacc_deacetylase_ArnD"/>
</dbReference>
<reference evidence="5" key="1">
    <citation type="submission" date="2022-03" db="EMBL/GenBank/DDBJ databases">
        <authorList>
            <person name="Santos J.D.N."/>
            <person name="Kallscheuer N."/>
            <person name="Jogler C."/>
            <person name="Lage O.M."/>
        </authorList>
    </citation>
    <scope>NUCLEOTIDE SEQUENCE</scope>
    <source>
        <strain evidence="5">M600PL45_2</strain>
    </source>
</reference>
<dbReference type="InterPro" id="IPR006311">
    <property type="entry name" value="TAT_signal"/>
</dbReference>
<feature type="domain" description="NodB homology" evidence="4">
    <location>
        <begin position="113"/>
        <end position="293"/>
    </location>
</feature>
<dbReference type="InterPro" id="IPR002509">
    <property type="entry name" value="NODB_dom"/>
</dbReference>
<dbReference type="Gene3D" id="3.20.20.370">
    <property type="entry name" value="Glycoside hydrolase/deacetylase"/>
    <property type="match status" value="1"/>
</dbReference>
<evidence type="ECO:0000256" key="3">
    <source>
        <dbReference type="SAM" id="MobiDB-lite"/>
    </source>
</evidence>
<dbReference type="RefSeq" id="WP_241057559.1">
    <property type="nucleotide sequence ID" value="NZ_JAKWJU010000002.1"/>
</dbReference>
<sequence length="311" mass="33250">MTSTSRTPDPAPDRARGHTRAHAPANSRRLFLGGLLIAGACAANRAHAVGGGSGTGGGADAKGASRHVQRHHRAAARQAHAPESYRLRPEAAELHPRARGSTSVAYTLDSGGREIALTFDDGPDPHYTPQVLEVLRRCRVRATFCVIGRDAAANAWLLNAIADAGHEIANHSWSHSLLTRMRSHEIYEQLARTSDVVDEAVGTAPVLARAPFGGWNKRALEISASLGMSPLGWSVDTCDWKEPGTREITSTVLETVRPGAILLSHDGGGDRSQTVAALRDYLPRLLDSGYTPVLPSRTDVFEERTGKGWGG</sequence>
<dbReference type="InterPro" id="IPR011330">
    <property type="entry name" value="Glyco_hydro/deAcase_b/a-brl"/>
</dbReference>
<comment type="caution">
    <text evidence="5">The sequence shown here is derived from an EMBL/GenBank/DDBJ whole genome shotgun (WGS) entry which is preliminary data.</text>
</comment>
<evidence type="ECO:0000256" key="2">
    <source>
        <dbReference type="ARBA" id="ARBA00022801"/>
    </source>
</evidence>
<evidence type="ECO:0000313" key="5">
    <source>
        <dbReference type="EMBL" id="MCH6159618.1"/>
    </source>
</evidence>
<dbReference type="PROSITE" id="PS51318">
    <property type="entry name" value="TAT"/>
    <property type="match status" value="1"/>
</dbReference>
<keyword evidence="2" id="KW-0378">Hydrolase</keyword>
<protein>
    <submittedName>
        <fullName evidence="5">Polysaccharide deacetylase family protein</fullName>
    </submittedName>
</protein>
<evidence type="ECO:0000313" key="6">
    <source>
        <dbReference type="Proteomes" id="UP001166784"/>
    </source>
</evidence>
<keyword evidence="6" id="KW-1185">Reference proteome</keyword>
<reference evidence="5" key="2">
    <citation type="journal article" date="2023" name="Int. J. Syst. Evol. Microbiol.">
        <title>Streptomyces marispadix sp. nov., isolated from marine beach sediment of the Northern Coast of Portugal.</title>
        <authorList>
            <person name="dos Santos J.D.N."/>
            <person name="Vitorino I.R."/>
            <person name="Kallscheuer N."/>
            <person name="Srivastava A."/>
            <person name="Krautwurst S."/>
            <person name="Marz M."/>
            <person name="Jogler C."/>
            <person name="Lobo Da Cunha A."/>
            <person name="Catita J."/>
            <person name="Goncalves H."/>
            <person name="Gonzalez I."/>
            <person name="Reyes F."/>
            <person name="Lage O.M."/>
        </authorList>
    </citation>
    <scope>NUCLEOTIDE SEQUENCE</scope>
    <source>
        <strain evidence="5">M600PL45_2</strain>
    </source>
</reference>
<accession>A0ABS9STL5</accession>
<gene>
    <name evidence="5" type="ORF">MMA15_04055</name>
</gene>
<dbReference type="Proteomes" id="UP001166784">
    <property type="component" value="Unassembled WGS sequence"/>
</dbReference>
<evidence type="ECO:0000256" key="1">
    <source>
        <dbReference type="ARBA" id="ARBA00022723"/>
    </source>
</evidence>
<name>A0ABS9STL5_9ACTN</name>
<keyword evidence="1" id="KW-0479">Metal-binding</keyword>
<dbReference type="SUPFAM" id="SSF88713">
    <property type="entry name" value="Glycoside hydrolase/deacetylase"/>
    <property type="match status" value="1"/>
</dbReference>
<dbReference type="PROSITE" id="PS51677">
    <property type="entry name" value="NODB"/>
    <property type="match status" value="1"/>
</dbReference>
<dbReference type="PANTHER" id="PTHR10587:SF133">
    <property type="entry name" value="CHITIN DEACETYLASE 1-RELATED"/>
    <property type="match status" value="1"/>
</dbReference>
<dbReference type="EMBL" id="JAKWJU010000002">
    <property type="protein sequence ID" value="MCH6159618.1"/>
    <property type="molecule type" value="Genomic_DNA"/>
</dbReference>
<feature type="region of interest" description="Disordered" evidence="3">
    <location>
        <begin position="1"/>
        <end position="25"/>
    </location>
</feature>
<evidence type="ECO:0000259" key="4">
    <source>
        <dbReference type="PROSITE" id="PS51677"/>
    </source>
</evidence>
<organism evidence="5 6">
    <name type="scientific">Streptomyces marispadix</name>
    <dbReference type="NCBI Taxonomy" id="2922868"/>
    <lineage>
        <taxon>Bacteria</taxon>
        <taxon>Bacillati</taxon>
        <taxon>Actinomycetota</taxon>
        <taxon>Actinomycetes</taxon>
        <taxon>Kitasatosporales</taxon>
        <taxon>Streptomycetaceae</taxon>
        <taxon>Streptomyces</taxon>
    </lineage>
</organism>